<evidence type="ECO:0008006" key="4">
    <source>
        <dbReference type="Google" id="ProtNLM"/>
    </source>
</evidence>
<name>A0A1V9Y9Q7_ACHHY</name>
<evidence type="ECO:0000313" key="3">
    <source>
        <dbReference type="Proteomes" id="UP000243579"/>
    </source>
</evidence>
<evidence type="ECO:0000313" key="2">
    <source>
        <dbReference type="EMBL" id="OQR82388.1"/>
    </source>
</evidence>
<protein>
    <recommendedName>
        <fullName evidence="4">TIP41-like protein</fullName>
    </recommendedName>
</protein>
<sequence>MEDADIGRSVFSHEGWRFETIKRGALSSAGRAAMAGRFELPHVPLPEMLFADNALLITHMASGLCVRFAAEDALATWAQAQRREHHTAAISFDVAYTCDYRGTLPESWTPMVTDEMLPLDRLREHAPILFYDDVILFEGSSEDALDPAYALVDDIRDLGEVECSVKIRVMNFGFLVLCRYYARLDNKFVKLHDARYYHEFGTALVLRDFETREALPHELQKTGGEMCFVPTANFVYEAVLPARVERQRLILTPNDVDFVSAETKTT</sequence>
<accession>A0A1V9Y9Q7</accession>
<comment type="similarity">
    <text evidence="1">Belongs to the TIP41 family.</text>
</comment>
<comment type="caution">
    <text evidence="2">The sequence shown here is derived from an EMBL/GenBank/DDBJ whole genome shotgun (WGS) entry which is preliminary data.</text>
</comment>
<keyword evidence="3" id="KW-1185">Reference proteome</keyword>
<dbReference type="GO" id="GO:0005829">
    <property type="term" value="C:cytosol"/>
    <property type="evidence" value="ECO:0007669"/>
    <property type="project" value="TreeGrafter"/>
</dbReference>
<reference evidence="2 3" key="1">
    <citation type="journal article" date="2014" name="Genome Biol. Evol.">
        <title>The secreted proteins of Achlya hypogyna and Thraustotheca clavata identify the ancestral oomycete secretome and reveal gene acquisitions by horizontal gene transfer.</title>
        <authorList>
            <person name="Misner I."/>
            <person name="Blouin N."/>
            <person name="Leonard G."/>
            <person name="Richards T.A."/>
            <person name="Lane C.E."/>
        </authorList>
    </citation>
    <scope>NUCLEOTIDE SEQUENCE [LARGE SCALE GENOMIC DNA]</scope>
    <source>
        <strain evidence="2 3">ATCC 48635</strain>
    </source>
</reference>
<proteinExistence type="inferred from homology"/>
<organism evidence="2 3">
    <name type="scientific">Achlya hypogyna</name>
    <name type="common">Oomycete</name>
    <name type="synonym">Protoachlya hypogyna</name>
    <dbReference type="NCBI Taxonomy" id="1202772"/>
    <lineage>
        <taxon>Eukaryota</taxon>
        <taxon>Sar</taxon>
        <taxon>Stramenopiles</taxon>
        <taxon>Oomycota</taxon>
        <taxon>Saprolegniomycetes</taxon>
        <taxon>Saprolegniales</taxon>
        <taxon>Achlyaceae</taxon>
        <taxon>Achlya</taxon>
    </lineage>
</organism>
<dbReference type="EMBL" id="JNBR01002468">
    <property type="protein sequence ID" value="OQR82388.1"/>
    <property type="molecule type" value="Genomic_DNA"/>
</dbReference>
<evidence type="ECO:0000256" key="1">
    <source>
        <dbReference type="ARBA" id="ARBA00006658"/>
    </source>
</evidence>
<dbReference type="GO" id="GO:0031929">
    <property type="term" value="P:TOR signaling"/>
    <property type="evidence" value="ECO:0007669"/>
    <property type="project" value="TreeGrafter"/>
</dbReference>
<dbReference type="PANTHER" id="PTHR21021:SF16">
    <property type="entry name" value="TIP41-LIKE PROTEIN"/>
    <property type="match status" value="1"/>
</dbReference>
<dbReference type="PANTHER" id="PTHR21021">
    <property type="entry name" value="GAF/PUTATIVE CYTOSKELETAL PROTEIN"/>
    <property type="match status" value="1"/>
</dbReference>
<dbReference type="Proteomes" id="UP000243579">
    <property type="component" value="Unassembled WGS sequence"/>
</dbReference>
<dbReference type="InterPro" id="IPR007303">
    <property type="entry name" value="TIP41-like"/>
</dbReference>
<dbReference type="InterPro" id="IPR051330">
    <property type="entry name" value="Phosphatase_reg/MetRdx"/>
</dbReference>
<dbReference type="AlphaFoldDB" id="A0A1V9Y9Q7"/>
<dbReference type="Pfam" id="PF04176">
    <property type="entry name" value="TIP41"/>
    <property type="match status" value="1"/>
</dbReference>
<dbReference type="OrthoDB" id="10253878at2759"/>
<gene>
    <name evidence="2" type="ORF">ACHHYP_16141</name>
</gene>